<feature type="domain" description="Response regulatory" evidence="3">
    <location>
        <begin position="10"/>
        <end position="126"/>
    </location>
</feature>
<keyword evidence="7" id="KW-1185">Reference proteome</keyword>
<dbReference type="AlphaFoldDB" id="A0A1N6X1W3"/>
<evidence type="ECO:0000313" key="6">
    <source>
        <dbReference type="EMBL" id="SIQ96342.1"/>
    </source>
</evidence>
<dbReference type="InterPro" id="IPR013767">
    <property type="entry name" value="PAS_fold"/>
</dbReference>
<dbReference type="Gene3D" id="3.40.50.2300">
    <property type="match status" value="1"/>
</dbReference>
<dbReference type="PANTHER" id="PTHR33121">
    <property type="entry name" value="CYCLIC DI-GMP PHOSPHODIESTERASE PDEF"/>
    <property type="match status" value="1"/>
</dbReference>
<dbReference type="PROSITE" id="PS50887">
    <property type="entry name" value="GGDEF"/>
    <property type="match status" value="1"/>
</dbReference>
<dbReference type="SMART" id="SM00052">
    <property type="entry name" value="EAL"/>
    <property type="match status" value="1"/>
</dbReference>
<name>A0A1N6X1W3_9GAMM</name>
<dbReference type="Pfam" id="PF00990">
    <property type="entry name" value="GGDEF"/>
    <property type="match status" value="1"/>
</dbReference>
<evidence type="ECO:0000259" key="5">
    <source>
        <dbReference type="PROSITE" id="PS50887"/>
    </source>
</evidence>
<feature type="domain" description="GGDEF" evidence="5">
    <location>
        <begin position="300"/>
        <end position="433"/>
    </location>
</feature>
<proteinExistence type="predicted"/>
<dbReference type="GO" id="GO:0000160">
    <property type="term" value="P:phosphorelay signal transduction system"/>
    <property type="evidence" value="ECO:0007669"/>
    <property type="project" value="InterPro"/>
</dbReference>
<dbReference type="InterPro" id="IPR011006">
    <property type="entry name" value="CheY-like_superfamily"/>
</dbReference>
<evidence type="ECO:0000256" key="1">
    <source>
        <dbReference type="PROSITE-ProRule" id="PRU00169"/>
    </source>
</evidence>
<dbReference type="SMART" id="SM00267">
    <property type="entry name" value="GGDEF"/>
    <property type="match status" value="1"/>
</dbReference>
<accession>A0A1N6X1W3</accession>
<protein>
    <submittedName>
        <fullName evidence="6">PAS domain S-box-containing protein/diguanylate cyclase (GGDEF) domain-containing protein</fullName>
    </submittedName>
</protein>
<dbReference type="InterPro" id="IPR001789">
    <property type="entry name" value="Sig_transdc_resp-reg_receiver"/>
</dbReference>
<dbReference type="GO" id="GO:0071111">
    <property type="term" value="F:cyclic-guanylate-specific phosphodiesterase activity"/>
    <property type="evidence" value="ECO:0007669"/>
    <property type="project" value="InterPro"/>
</dbReference>
<dbReference type="PROSITE" id="PS50110">
    <property type="entry name" value="RESPONSE_REGULATORY"/>
    <property type="match status" value="1"/>
</dbReference>
<dbReference type="CDD" id="cd00156">
    <property type="entry name" value="REC"/>
    <property type="match status" value="1"/>
</dbReference>
<dbReference type="RefSeq" id="WP_076588011.1">
    <property type="nucleotide sequence ID" value="NZ_FTLW01000005.1"/>
</dbReference>
<reference evidence="7" key="1">
    <citation type="submission" date="2017-01" db="EMBL/GenBank/DDBJ databases">
        <authorList>
            <person name="Varghese N."/>
            <person name="Submissions S."/>
        </authorList>
    </citation>
    <scope>NUCLEOTIDE SEQUENCE [LARGE SCALE GENOMIC DNA]</scope>
    <source>
        <strain evidence="7">UM1</strain>
    </source>
</reference>
<dbReference type="InterPro" id="IPR035965">
    <property type="entry name" value="PAS-like_dom_sf"/>
</dbReference>
<keyword evidence="2" id="KW-0175">Coiled coil</keyword>
<evidence type="ECO:0000259" key="4">
    <source>
        <dbReference type="PROSITE" id="PS50883"/>
    </source>
</evidence>
<dbReference type="InterPro" id="IPR000014">
    <property type="entry name" value="PAS"/>
</dbReference>
<dbReference type="Gene3D" id="3.20.20.450">
    <property type="entry name" value="EAL domain"/>
    <property type="match status" value="1"/>
</dbReference>
<dbReference type="PANTHER" id="PTHR33121:SF79">
    <property type="entry name" value="CYCLIC DI-GMP PHOSPHODIESTERASE PDED-RELATED"/>
    <property type="match status" value="1"/>
</dbReference>
<dbReference type="InterPro" id="IPR000160">
    <property type="entry name" value="GGDEF_dom"/>
</dbReference>
<gene>
    <name evidence="6" type="ORF">SAMN05421546_2112</name>
</gene>
<dbReference type="SUPFAM" id="SSF141868">
    <property type="entry name" value="EAL domain-like"/>
    <property type="match status" value="1"/>
</dbReference>
<dbReference type="InterPro" id="IPR035919">
    <property type="entry name" value="EAL_sf"/>
</dbReference>
<dbReference type="NCBIfam" id="TIGR00254">
    <property type="entry name" value="GGDEF"/>
    <property type="match status" value="1"/>
</dbReference>
<evidence type="ECO:0000256" key="2">
    <source>
        <dbReference type="SAM" id="Coils"/>
    </source>
</evidence>
<dbReference type="InterPro" id="IPR050706">
    <property type="entry name" value="Cyclic-di-GMP_PDE-like"/>
</dbReference>
<dbReference type="Proteomes" id="UP000241788">
    <property type="component" value="Unassembled WGS sequence"/>
</dbReference>
<dbReference type="Pfam" id="PF00989">
    <property type="entry name" value="PAS"/>
    <property type="match status" value="1"/>
</dbReference>
<comment type="caution">
    <text evidence="1">Lacks conserved residue(s) required for the propagation of feature annotation.</text>
</comment>
<dbReference type="Pfam" id="PF00563">
    <property type="entry name" value="EAL"/>
    <property type="match status" value="1"/>
</dbReference>
<dbReference type="CDD" id="cd00130">
    <property type="entry name" value="PAS"/>
    <property type="match status" value="1"/>
</dbReference>
<evidence type="ECO:0000313" key="7">
    <source>
        <dbReference type="Proteomes" id="UP000241788"/>
    </source>
</evidence>
<dbReference type="InterPro" id="IPR043128">
    <property type="entry name" value="Rev_trsase/Diguanyl_cyclase"/>
</dbReference>
<feature type="coiled-coil region" evidence="2">
    <location>
        <begin position="127"/>
        <end position="154"/>
    </location>
</feature>
<dbReference type="Gene3D" id="3.30.450.20">
    <property type="entry name" value="PAS domain"/>
    <property type="match status" value="1"/>
</dbReference>
<dbReference type="InterPro" id="IPR001633">
    <property type="entry name" value="EAL_dom"/>
</dbReference>
<dbReference type="Gene3D" id="3.30.70.270">
    <property type="match status" value="1"/>
</dbReference>
<dbReference type="CDD" id="cd01948">
    <property type="entry name" value="EAL"/>
    <property type="match status" value="1"/>
</dbReference>
<dbReference type="SUPFAM" id="SSF52172">
    <property type="entry name" value="CheY-like"/>
    <property type="match status" value="1"/>
</dbReference>
<evidence type="ECO:0000259" key="3">
    <source>
        <dbReference type="PROSITE" id="PS50110"/>
    </source>
</evidence>
<feature type="domain" description="EAL" evidence="4">
    <location>
        <begin position="444"/>
        <end position="691"/>
    </location>
</feature>
<dbReference type="NCBIfam" id="TIGR00229">
    <property type="entry name" value="sensory_box"/>
    <property type="match status" value="1"/>
</dbReference>
<dbReference type="PROSITE" id="PS50883">
    <property type="entry name" value="EAL"/>
    <property type="match status" value="1"/>
</dbReference>
<dbReference type="OrthoDB" id="7052318at2"/>
<sequence length="691" mass="75947">MLSGVDAPIRLLIVNDDAEEAEAIVSHLRNAGLAIRPARAATLEELDSHVATHPFDVVLAASPTAGLSDLEVLQRAGANGRDLPVVVEVDHIDDTLLVALTESGARGIVLRGQFAHLQEVVVREFTDLEARRGLRRLEAQIRETERRCDALIESSRDPIAYVHEGMHIRANRAYLEMFGYDEFEDIEGMSLLDLVAPSYVIEFKQLLKSLSRGETPPPRHELEARDAEGNSFPAVMEFTQAKYEGEPCIQVILRRQESDPALAQEVEELRRRDMATGLLNRQTFLQQLEHLVGEVATDGSSHGLLLMEPDQSAQLEQQVGLDNVDDLAVAIAGRINETFGDKAVIARTGENTYALLLRGSDYNATSAAAERLRAAFNGRLLETADATLSATVSVGGVQIGERIAQVPRVVSKATESLQNAAGMGGNRVEIFDPSATERVEEERIQTWITHIREAIANDSMRLHYQPIVNLQDETEQFYESLLRMVGSDGHTIPPAQFVPMAEEHGLAGAIDRWALRHALQDVAAQSVGATPAKVLVKICQESLDDEKLVPDIFALLQETGAAPASLVLQLPESKVFTNLRQAQRLNEELRAMGAHFCIEHFGVGLNSLQLLSHLNPAFLKLNQDFITDFTRSQENRDRVQEIVQKAQSQQIACIARGVADAATMTALFTTGVEYMQGDFIAPAGERMAPAY</sequence>
<dbReference type="SUPFAM" id="SSF55073">
    <property type="entry name" value="Nucleotide cyclase"/>
    <property type="match status" value="1"/>
</dbReference>
<organism evidence="6 7">
    <name type="scientific">Solilutibacter tolerans</name>
    <dbReference type="NCBI Taxonomy" id="1604334"/>
    <lineage>
        <taxon>Bacteria</taxon>
        <taxon>Pseudomonadati</taxon>
        <taxon>Pseudomonadota</taxon>
        <taxon>Gammaproteobacteria</taxon>
        <taxon>Lysobacterales</taxon>
        <taxon>Lysobacteraceae</taxon>
        <taxon>Solilutibacter</taxon>
    </lineage>
</organism>
<dbReference type="SUPFAM" id="SSF55785">
    <property type="entry name" value="PYP-like sensor domain (PAS domain)"/>
    <property type="match status" value="1"/>
</dbReference>
<dbReference type="STRING" id="1604334.SAMN05421546_2112"/>
<dbReference type="InterPro" id="IPR029787">
    <property type="entry name" value="Nucleotide_cyclase"/>
</dbReference>
<dbReference type="SMART" id="SM00091">
    <property type="entry name" value="PAS"/>
    <property type="match status" value="1"/>
</dbReference>
<dbReference type="EMBL" id="FTLW01000005">
    <property type="protein sequence ID" value="SIQ96342.1"/>
    <property type="molecule type" value="Genomic_DNA"/>
</dbReference>